<feature type="transmembrane region" description="Helical" evidence="1">
    <location>
        <begin position="376"/>
        <end position="396"/>
    </location>
</feature>
<keyword evidence="1" id="KW-0472">Membrane</keyword>
<proteinExistence type="predicted"/>
<dbReference type="Proteomes" id="UP001501771">
    <property type="component" value="Unassembled WGS sequence"/>
</dbReference>
<evidence type="ECO:0000313" key="3">
    <source>
        <dbReference type="Proteomes" id="UP001501771"/>
    </source>
</evidence>
<reference evidence="3" key="1">
    <citation type="journal article" date="2019" name="Int. J. Syst. Evol. Microbiol.">
        <title>The Global Catalogue of Microorganisms (GCM) 10K type strain sequencing project: providing services to taxonomists for standard genome sequencing and annotation.</title>
        <authorList>
            <consortium name="The Broad Institute Genomics Platform"/>
            <consortium name="The Broad Institute Genome Sequencing Center for Infectious Disease"/>
            <person name="Wu L."/>
            <person name="Ma J."/>
        </authorList>
    </citation>
    <scope>NUCLEOTIDE SEQUENCE [LARGE SCALE GENOMIC DNA]</scope>
    <source>
        <strain evidence="3">JCM 16022</strain>
    </source>
</reference>
<gene>
    <name evidence="2" type="ORF">GCM10009844_36950</name>
</gene>
<feature type="transmembrane region" description="Helical" evidence="1">
    <location>
        <begin position="131"/>
        <end position="148"/>
    </location>
</feature>
<comment type="caution">
    <text evidence="2">The sequence shown here is derived from an EMBL/GenBank/DDBJ whole genome shotgun (WGS) entry which is preliminary data.</text>
</comment>
<keyword evidence="3" id="KW-1185">Reference proteome</keyword>
<evidence type="ECO:0000313" key="2">
    <source>
        <dbReference type="EMBL" id="GAA2153059.1"/>
    </source>
</evidence>
<feature type="transmembrane region" description="Helical" evidence="1">
    <location>
        <begin position="302"/>
        <end position="320"/>
    </location>
</feature>
<dbReference type="RefSeq" id="WP_344155815.1">
    <property type="nucleotide sequence ID" value="NZ_BAAAQR010000013.1"/>
</dbReference>
<keyword evidence="1" id="KW-1133">Transmembrane helix</keyword>
<evidence type="ECO:0008006" key="4">
    <source>
        <dbReference type="Google" id="ProtNLM"/>
    </source>
</evidence>
<feature type="transmembrane region" description="Helical" evidence="1">
    <location>
        <begin position="276"/>
        <end position="293"/>
    </location>
</feature>
<feature type="transmembrane region" description="Helical" evidence="1">
    <location>
        <begin position="239"/>
        <end position="256"/>
    </location>
</feature>
<feature type="transmembrane region" description="Helical" evidence="1">
    <location>
        <begin position="208"/>
        <end position="227"/>
    </location>
</feature>
<keyword evidence="1" id="KW-0812">Transmembrane</keyword>
<accession>A0ABP5LVY3</accession>
<feature type="transmembrane region" description="Helical" evidence="1">
    <location>
        <begin position="160"/>
        <end position="188"/>
    </location>
</feature>
<evidence type="ECO:0000256" key="1">
    <source>
        <dbReference type="SAM" id="Phobius"/>
    </source>
</evidence>
<feature type="transmembrane region" description="Helical" evidence="1">
    <location>
        <begin position="72"/>
        <end position="91"/>
    </location>
</feature>
<dbReference type="EMBL" id="BAAAQR010000013">
    <property type="protein sequence ID" value="GAA2153059.1"/>
    <property type="molecule type" value="Genomic_DNA"/>
</dbReference>
<feature type="transmembrane region" description="Helical" evidence="1">
    <location>
        <begin position="103"/>
        <end position="125"/>
    </location>
</feature>
<sequence>MAVGLALVAAQLAYRGWALAGSWFYFDDLAFMSRAMNQPFGVGYLTESYGGHLMPAGFAVTWAMTRWAVFDWTPWAVVLLAMQAVAGVGMLRLLISLFGSRRLVLVLLAGYLVYVFTLPAGLWWAAGINQLPLQIALVFGLASHVAYLRTGRLRHLVATLCWTVGGLLFYEKTLLLFGVYALVALCYFTEGDTTTRLKVLWARYRPGVVAHTAVAAAYLSLYVEYGLNFSPGDGSNQPWTPIAWDLIAVALLPALIGGPLTWQPLTVGSFADPTQLTQLVSWAVVAAVVYYAHRTRTISKRAWAPLGFTLLANIALLASARANIVGPDIAREYRYQTESGALFVLCAGLAFLPLLGAREANTERIGVPRTYERRSVVLLATLAVAVAALTSSTRYVDLWQSRNPTEAYIDEVRNSLAEAEHKPVPLVDTGIPQTLLWAFRYPENTYSHVLRPFADQTTYPRSAIDRLYMFDDRGRLSPVVIPPTRRMVPNVGCGYPLEGKRTTIPLDGPVIGGGWWIQIGYASPRPVSLRVEAGEDVHDLDLPKGLHNAFVKASGEFKEVTVSRYPRGSHLCVVDLTLGVPVPAVTGS</sequence>
<feature type="transmembrane region" description="Helical" evidence="1">
    <location>
        <begin position="340"/>
        <end position="356"/>
    </location>
</feature>
<protein>
    <recommendedName>
        <fullName evidence="4">Glycosyltransferase RgtA/B/C/D-like domain-containing protein</fullName>
    </recommendedName>
</protein>
<name>A0ABP5LVY3_9ACTN</name>
<organism evidence="2 3">
    <name type="scientific">Nocardioides koreensis</name>
    <dbReference type="NCBI Taxonomy" id="433651"/>
    <lineage>
        <taxon>Bacteria</taxon>
        <taxon>Bacillati</taxon>
        <taxon>Actinomycetota</taxon>
        <taxon>Actinomycetes</taxon>
        <taxon>Propionibacteriales</taxon>
        <taxon>Nocardioidaceae</taxon>
        <taxon>Nocardioides</taxon>
    </lineage>
</organism>